<evidence type="ECO:0000256" key="5">
    <source>
        <dbReference type="ARBA" id="ARBA00023038"/>
    </source>
</evidence>
<reference evidence="14 15" key="2">
    <citation type="submission" date="2018-11" db="EMBL/GenBank/DDBJ databases">
        <authorList>
            <consortium name="Pathogen Informatics"/>
        </authorList>
    </citation>
    <scope>NUCLEOTIDE SEQUENCE [LARGE SCALE GENOMIC DNA]</scope>
</reference>
<keyword evidence="2 10" id="KW-0479">Metal-binding</keyword>
<dbReference type="AlphaFoldDB" id="A0A0R3TY19"/>
<protein>
    <submittedName>
        <fullName evidence="16">Homeobox domain-containing protein</fullName>
    </submittedName>
</protein>
<feature type="domain" description="LIM zinc-binding" evidence="12">
    <location>
        <begin position="98"/>
        <end position="163"/>
    </location>
</feature>
<dbReference type="STRING" id="102285.A0A0R3TY19"/>
<dbReference type="PROSITE" id="PS00027">
    <property type="entry name" value="HOMEOBOX_1"/>
    <property type="match status" value="1"/>
</dbReference>
<dbReference type="GO" id="GO:0005634">
    <property type="term" value="C:nucleus"/>
    <property type="evidence" value="ECO:0007669"/>
    <property type="project" value="UniProtKB-SubCell"/>
</dbReference>
<dbReference type="PROSITE" id="PS50071">
    <property type="entry name" value="HOMEOBOX_2"/>
    <property type="match status" value="1"/>
</dbReference>
<dbReference type="InterPro" id="IPR001781">
    <property type="entry name" value="Znf_LIM"/>
</dbReference>
<dbReference type="WBParaSite" id="HNAJ_0001276601-mRNA-1">
    <property type="protein sequence ID" value="HNAJ_0001276601-mRNA-1"/>
    <property type="gene ID" value="HNAJ_0001276601"/>
</dbReference>
<evidence type="ECO:0000256" key="4">
    <source>
        <dbReference type="ARBA" id="ARBA00022833"/>
    </source>
</evidence>
<evidence type="ECO:0000313" key="16">
    <source>
        <dbReference type="WBParaSite" id="HNAJ_0001276601-mRNA-1"/>
    </source>
</evidence>
<dbReference type="PANTHER" id="PTHR24208">
    <property type="entry name" value="LIM/HOMEOBOX PROTEIN LHX"/>
    <property type="match status" value="1"/>
</dbReference>
<keyword evidence="7 9" id="KW-0371">Homeobox</keyword>
<dbReference type="InterPro" id="IPR001356">
    <property type="entry name" value="HD"/>
</dbReference>
<evidence type="ECO:0000256" key="2">
    <source>
        <dbReference type="ARBA" id="ARBA00022723"/>
    </source>
</evidence>
<feature type="DNA-binding region" description="Homeobox" evidence="9">
    <location>
        <begin position="193"/>
        <end position="252"/>
    </location>
</feature>
<evidence type="ECO:0000256" key="8">
    <source>
        <dbReference type="ARBA" id="ARBA00023242"/>
    </source>
</evidence>
<evidence type="ECO:0000256" key="9">
    <source>
        <dbReference type="PROSITE-ProRule" id="PRU00108"/>
    </source>
</evidence>
<dbReference type="Gene3D" id="1.10.10.60">
    <property type="entry name" value="Homeodomain-like"/>
    <property type="match status" value="1"/>
</dbReference>
<dbReference type="GO" id="GO:0030182">
    <property type="term" value="P:neuron differentiation"/>
    <property type="evidence" value="ECO:0007669"/>
    <property type="project" value="TreeGrafter"/>
</dbReference>
<dbReference type="PROSITE" id="PS00478">
    <property type="entry name" value="LIM_DOMAIN_1"/>
    <property type="match status" value="1"/>
</dbReference>
<evidence type="ECO:0000256" key="3">
    <source>
        <dbReference type="ARBA" id="ARBA00022737"/>
    </source>
</evidence>
<keyword evidence="4 10" id="KW-0862">Zinc</keyword>
<dbReference type="GO" id="GO:0000977">
    <property type="term" value="F:RNA polymerase II transcription regulatory region sequence-specific DNA binding"/>
    <property type="evidence" value="ECO:0007669"/>
    <property type="project" value="TreeGrafter"/>
</dbReference>
<dbReference type="OrthoDB" id="6159439at2759"/>
<keyword evidence="5 10" id="KW-0440">LIM domain</keyword>
<dbReference type="Pfam" id="PF00412">
    <property type="entry name" value="LIM"/>
    <property type="match status" value="2"/>
</dbReference>
<dbReference type="Gene3D" id="2.10.110.10">
    <property type="entry name" value="Cysteine Rich Protein"/>
    <property type="match status" value="2"/>
</dbReference>
<name>A0A0R3TY19_RODNA</name>
<proteinExistence type="predicted"/>
<feature type="domain" description="LIM zinc-binding" evidence="12">
    <location>
        <begin position="38"/>
        <end position="97"/>
    </location>
</feature>
<organism evidence="16">
    <name type="scientific">Rodentolepis nana</name>
    <name type="common">Dwarf tapeworm</name>
    <name type="synonym">Hymenolepis nana</name>
    <dbReference type="NCBI Taxonomy" id="102285"/>
    <lineage>
        <taxon>Eukaryota</taxon>
        <taxon>Metazoa</taxon>
        <taxon>Spiralia</taxon>
        <taxon>Lophotrochozoa</taxon>
        <taxon>Platyhelminthes</taxon>
        <taxon>Cestoda</taxon>
        <taxon>Eucestoda</taxon>
        <taxon>Cyclophyllidea</taxon>
        <taxon>Hymenolepididae</taxon>
        <taxon>Rodentolepis</taxon>
    </lineage>
</organism>
<dbReference type="InterPro" id="IPR009057">
    <property type="entry name" value="Homeodomain-like_sf"/>
</dbReference>
<keyword evidence="8 9" id="KW-0539">Nucleus</keyword>
<dbReference type="EMBL" id="UZAE01014608">
    <property type="protein sequence ID" value="VDO13963.1"/>
    <property type="molecule type" value="Genomic_DNA"/>
</dbReference>
<evidence type="ECO:0000313" key="14">
    <source>
        <dbReference type="EMBL" id="VDO13963.1"/>
    </source>
</evidence>
<dbReference type="InterPro" id="IPR050453">
    <property type="entry name" value="LIM_Homeobox_TF"/>
</dbReference>
<gene>
    <name evidence="14" type="ORF">HNAJ_LOCUS12742</name>
</gene>
<evidence type="ECO:0000256" key="6">
    <source>
        <dbReference type="ARBA" id="ARBA00023125"/>
    </source>
</evidence>
<dbReference type="Proteomes" id="UP000278807">
    <property type="component" value="Unassembled WGS sequence"/>
</dbReference>
<dbReference type="PANTHER" id="PTHR24208:SF166">
    <property type="entry name" value="LIM HOMEOBOX TRANSCRIPTION FACTOR 1 ALPHA, ISOFORM B"/>
    <property type="match status" value="1"/>
</dbReference>
<comment type="subcellular location">
    <subcellularLocation>
        <location evidence="1 9 11">Nucleus</location>
    </subcellularLocation>
</comment>
<sequence length="326" mass="35539">MLVLIADKVTAYHSTSASIPTSAEAAIGNSHGVGNGLPLCTQCHLPVEDKYMVRVRGRSLHANCAICSICNCSLNEFCFIMEGRLICRQDYIRLYAVKCAACKMPMLMHELCMRTGSNEVYHVNCFRCSMCGEQLPVGAEYARDPSTNAPICRKNCVPRSSSSSSIVGNGGGTTSESVTPSAAPLLHQNFNSGKRGRTTLSTIQRARLEQIFETNPKPNTKVREALAVELGLPVRVVQVWFQNQRAREKVLSAKSVRSASPSVTGTVVTNVNNTIPATNPTAPNLPSNSFGSPEIARPSQYPTGMKKTQLHHWLDLNTLSEDLFHD</sequence>
<dbReference type="SMART" id="SM00132">
    <property type="entry name" value="LIM"/>
    <property type="match status" value="2"/>
</dbReference>
<evidence type="ECO:0000256" key="10">
    <source>
        <dbReference type="PROSITE-ProRule" id="PRU00125"/>
    </source>
</evidence>
<evidence type="ECO:0000259" key="12">
    <source>
        <dbReference type="PROSITE" id="PS50023"/>
    </source>
</evidence>
<evidence type="ECO:0000259" key="13">
    <source>
        <dbReference type="PROSITE" id="PS50071"/>
    </source>
</evidence>
<evidence type="ECO:0000256" key="11">
    <source>
        <dbReference type="RuleBase" id="RU000682"/>
    </source>
</evidence>
<keyword evidence="6 9" id="KW-0238">DNA-binding</keyword>
<dbReference type="PROSITE" id="PS50023">
    <property type="entry name" value="LIM_DOMAIN_2"/>
    <property type="match status" value="2"/>
</dbReference>
<accession>A0A0R3TY19</accession>
<dbReference type="SMART" id="SM00389">
    <property type="entry name" value="HOX"/>
    <property type="match status" value="1"/>
</dbReference>
<dbReference type="Pfam" id="PF00046">
    <property type="entry name" value="Homeodomain"/>
    <property type="match status" value="1"/>
</dbReference>
<feature type="domain" description="Homeobox" evidence="13">
    <location>
        <begin position="191"/>
        <end position="251"/>
    </location>
</feature>
<evidence type="ECO:0000256" key="1">
    <source>
        <dbReference type="ARBA" id="ARBA00004123"/>
    </source>
</evidence>
<evidence type="ECO:0000256" key="7">
    <source>
        <dbReference type="ARBA" id="ARBA00023155"/>
    </source>
</evidence>
<reference evidence="16" key="1">
    <citation type="submission" date="2017-02" db="UniProtKB">
        <authorList>
            <consortium name="WormBaseParasite"/>
        </authorList>
    </citation>
    <scope>IDENTIFICATION</scope>
</reference>
<keyword evidence="3" id="KW-0677">Repeat</keyword>
<evidence type="ECO:0000313" key="15">
    <source>
        <dbReference type="Proteomes" id="UP000278807"/>
    </source>
</evidence>
<dbReference type="SUPFAM" id="SSF57716">
    <property type="entry name" value="Glucocorticoid receptor-like (DNA-binding domain)"/>
    <property type="match status" value="1"/>
</dbReference>
<dbReference type="InterPro" id="IPR017970">
    <property type="entry name" value="Homeobox_CS"/>
</dbReference>
<dbReference type="GO" id="GO:0000981">
    <property type="term" value="F:DNA-binding transcription factor activity, RNA polymerase II-specific"/>
    <property type="evidence" value="ECO:0007669"/>
    <property type="project" value="InterPro"/>
</dbReference>
<dbReference type="GO" id="GO:0046872">
    <property type="term" value="F:metal ion binding"/>
    <property type="evidence" value="ECO:0007669"/>
    <property type="project" value="UniProtKB-KW"/>
</dbReference>
<dbReference type="CDD" id="cd00086">
    <property type="entry name" value="homeodomain"/>
    <property type="match status" value="1"/>
</dbReference>
<keyword evidence="15" id="KW-1185">Reference proteome</keyword>
<dbReference type="SUPFAM" id="SSF46689">
    <property type="entry name" value="Homeodomain-like"/>
    <property type="match status" value="1"/>
</dbReference>